<dbReference type="PANTHER" id="PTHR34583:SF2">
    <property type="entry name" value="ANTIPORTER SUBUNIT MNHC2-RELATED"/>
    <property type="match status" value="1"/>
</dbReference>
<dbReference type="AlphaFoldDB" id="A0A934RBE7"/>
<feature type="transmembrane region" description="Helical" evidence="7">
    <location>
        <begin position="28"/>
        <end position="51"/>
    </location>
</feature>
<evidence type="ECO:0000256" key="2">
    <source>
        <dbReference type="ARBA" id="ARBA00010388"/>
    </source>
</evidence>
<keyword evidence="3" id="KW-1003">Cell membrane</keyword>
<dbReference type="InterPro" id="IPR039428">
    <property type="entry name" value="NUOK/Mnh_C1-like"/>
</dbReference>
<feature type="transmembrane region" description="Helical" evidence="7">
    <location>
        <begin position="71"/>
        <end position="94"/>
    </location>
</feature>
<dbReference type="Gene3D" id="1.10.287.3510">
    <property type="match status" value="1"/>
</dbReference>
<evidence type="ECO:0000313" key="9">
    <source>
        <dbReference type="Proteomes" id="UP000658278"/>
    </source>
</evidence>
<dbReference type="PANTHER" id="PTHR34583">
    <property type="entry name" value="ANTIPORTER SUBUNIT MNHC2-RELATED"/>
    <property type="match status" value="1"/>
</dbReference>
<name>A0A934RBE7_9BACT</name>
<reference evidence="8" key="1">
    <citation type="submission" date="2021-01" db="EMBL/GenBank/DDBJ databases">
        <title>Modified the classification status of verrucomicrobia.</title>
        <authorList>
            <person name="Feng X."/>
        </authorList>
    </citation>
    <scope>NUCLEOTIDE SEQUENCE</scope>
    <source>
        <strain evidence="8">KCTC 22201</strain>
    </source>
</reference>
<evidence type="ECO:0000256" key="7">
    <source>
        <dbReference type="SAM" id="Phobius"/>
    </source>
</evidence>
<keyword evidence="9" id="KW-1185">Reference proteome</keyword>
<evidence type="ECO:0000256" key="3">
    <source>
        <dbReference type="ARBA" id="ARBA00022475"/>
    </source>
</evidence>
<gene>
    <name evidence="8" type="ORF">JIN81_05745</name>
</gene>
<evidence type="ECO:0000256" key="5">
    <source>
        <dbReference type="ARBA" id="ARBA00022989"/>
    </source>
</evidence>
<organism evidence="8 9">
    <name type="scientific">Haloferula rosea</name>
    <dbReference type="NCBI Taxonomy" id="490093"/>
    <lineage>
        <taxon>Bacteria</taxon>
        <taxon>Pseudomonadati</taxon>
        <taxon>Verrucomicrobiota</taxon>
        <taxon>Verrucomicrobiia</taxon>
        <taxon>Verrucomicrobiales</taxon>
        <taxon>Verrucomicrobiaceae</taxon>
        <taxon>Haloferula</taxon>
    </lineage>
</organism>
<dbReference type="Proteomes" id="UP000658278">
    <property type="component" value="Unassembled WGS sequence"/>
</dbReference>
<comment type="similarity">
    <text evidence="2">Belongs to the CPA3 antiporters (TC 2.A.63) subunit C family.</text>
</comment>
<evidence type="ECO:0000313" key="8">
    <source>
        <dbReference type="EMBL" id="MBK1826512.1"/>
    </source>
</evidence>
<evidence type="ECO:0000256" key="1">
    <source>
        <dbReference type="ARBA" id="ARBA00004651"/>
    </source>
</evidence>
<keyword evidence="4 7" id="KW-0812">Transmembrane</keyword>
<dbReference type="InterPro" id="IPR050601">
    <property type="entry name" value="CPA3_antiporter_subunitC"/>
</dbReference>
<evidence type="ECO:0000256" key="4">
    <source>
        <dbReference type="ARBA" id="ARBA00022692"/>
    </source>
</evidence>
<dbReference type="EMBL" id="JAENII010000003">
    <property type="protein sequence ID" value="MBK1826512.1"/>
    <property type="molecule type" value="Genomic_DNA"/>
</dbReference>
<accession>A0A934RBE7</accession>
<dbReference type="GO" id="GO:0005886">
    <property type="term" value="C:plasma membrane"/>
    <property type="evidence" value="ECO:0007669"/>
    <property type="project" value="UniProtKB-SubCell"/>
</dbReference>
<keyword evidence="5 7" id="KW-1133">Transmembrane helix</keyword>
<comment type="caution">
    <text evidence="8">The sequence shown here is derived from an EMBL/GenBank/DDBJ whole genome shotgun (WGS) entry which is preliminary data.</text>
</comment>
<protein>
    <submittedName>
        <fullName evidence="8">NADH-quinone oxidoreductase subunit K</fullName>
    </submittedName>
</protein>
<feature type="transmembrane region" description="Helical" evidence="7">
    <location>
        <begin position="6"/>
        <end position="21"/>
    </location>
</feature>
<evidence type="ECO:0000256" key="6">
    <source>
        <dbReference type="ARBA" id="ARBA00023136"/>
    </source>
</evidence>
<sequence length="115" mass="12083">MTTALAILIGLLFAAATYCLLRRNLMRVLIGILLLSHAVNLLLMSASAPLTRNPAILGPDGQPTPGMADPLPQALVLTAIVIGFGLSVFTLVLARSCFRGKAIDDVRDLGKEDGS</sequence>
<keyword evidence="6 7" id="KW-0472">Membrane</keyword>
<comment type="subcellular location">
    <subcellularLocation>
        <location evidence="1">Cell membrane</location>
        <topology evidence="1">Multi-pass membrane protein</topology>
    </subcellularLocation>
</comment>
<proteinExistence type="inferred from homology"/>
<dbReference type="RefSeq" id="WP_200277539.1">
    <property type="nucleotide sequence ID" value="NZ_JAENII010000003.1"/>
</dbReference>
<dbReference type="Pfam" id="PF00420">
    <property type="entry name" value="Oxidored_q2"/>
    <property type="match status" value="1"/>
</dbReference>